<feature type="compositionally biased region" description="Basic residues" evidence="8">
    <location>
        <begin position="668"/>
        <end position="677"/>
    </location>
</feature>
<sequence length="1196" mass="133055">MDYPQSGFVIDSYQLKSPASSSACARGSGFAAAFTTIVDAPERLPPPKPVVAAAVHRAWWTNDERRRLRPLSAPPAPPQTWPPSPATSPAGRISRSLLDDDEDCHQSANFSLRRQQFIERCHEARGLRPRDCIPEVSVKRTREELAKHAAQATPLNRRLNVEAGWSKVEEVRKKFEGAANCASFSRSFESPPRRRLADSLFASFKLPRKRDGMAAPRSLAPPQQQKRKSAVELLAETKAFYVKSETVLDRKQELPLRMSSGLGQAIAAGGCHLVSSGTLNQDACCNPYATTRSIGATRRAVSAGEGLQNTLRRLLEHADSRENVYSPPFAVSHKVYADSRRLKDSYPERETMPRSQHNSGTFSGTFSGTSSSGTSGSKAQKSDPDHRDKMNRPLSFGDARVFFPESFVIPRQRASEVVIKNTYSIPSSQSSPENMELPEPVVSGSGSPADPAPAISPPAQYAHSAPRYISSQSSPENMELPEPVVSGSGSPADPAPAISPPAQYAHSAPRYIRYVLGYRCLGNKQCLSQRVPSRARRTWSSRSRWCRARARPPTPRPPSARPRSTRTPRHGTSASSQSSPENMELPEPVVSGSGSPADPAPAISPPAQYAHSAPRYIRSNSHSQPSMREDDSGCPNINSHKSLPDLHTQTRCYPEHVSVGHADTLGRSPRRRRHSTHQRTASCSSKGTRSNHSSLMSSCEAFSEHPSPGEENYQSYNSRCGSSFARDSGGSSGHYTQRSAPAPAAHAHRRTDSGSSTQHDHDQHSRFNSYVWVGGGGEHVVCAPPQFQDGAPSPPAPPAPPAPPPAPPQHAHHHHYAHAPRVGIHFQASAPPPQFQDEPPMYDYGDYECTYKTPLKCLSVGRKDYSREREYTRYHEPSTELVSKQPQYQELRMRPRPDDKQQEYVNTTQICQPEEVTSPLGTFKRQRCLRYKQRRPRPILRSKSDISDRYRRSDGRSPASAPCEGEDSPDSPSEEAARLQEFFERLGLEPRQYDALVRDAPPDSPVFFSSASTVDSNQLAAAADYTVQGPGVQKQIYRNTEPPSVVERNARIIKWLCQCRKTQMQAPQKRGFCRINSLMILEDLEEYFEMAPNKRGRRGVSDADDEDDEYRRKRDRNNEAVKKSRFKTKQRTQETFTRVNKLKAENQMLEEKVKTLTKELQFLKELFLAHASNATSSKFEGIDLDKLLEDIPDDKK</sequence>
<evidence type="ECO:0000256" key="8">
    <source>
        <dbReference type="SAM" id="MobiDB-lite"/>
    </source>
</evidence>
<dbReference type="GO" id="GO:0000981">
    <property type="term" value="F:DNA-binding transcription factor activity, RNA polymerase II-specific"/>
    <property type="evidence" value="ECO:0007669"/>
    <property type="project" value="TreeGrafter"/>
</dbReference>
<feature type="region of interest" description="Disordered" evidence="8">
    <location>
        <begin position="781"/>
        <end position="815"/>
    </location>
</feature>
<evidence type="ECO:0000256" key="5">
    <source>
        <dbReference type="ARBA" id="ARBA00023163"/>
    </source>
</evidence>
<keyword evidence="3" id="KW-0805">Transcription regulation</keyword>
<evidence type="ECO:0000256" key="3">
    <source>
        <dbReference type="ARBA" id="ARBA00023015"/>
    </source>
</evidence>
<feature type="compositionally biased region" description="Polar residues" evidence="8">
    <location>
        <begin position="678"/>
        <end position="697"/>
    </location>
</feature>
<evidence type="ECO:0000256" key="4">
    <source>
        <dbReference type="ARBA" id="ARBA00023125"/>
    </source>
</evidence>
<accession>A0A9N8PZW4</accession>
<keyword evidence="5" id="KW-0804">Transcription</keyword>
<dbReference type="PROSITE" id="PS50217">
    <property type="entry name" value="BZIP"/>
    <property type="match status" value="1"/>
</dbReference>
<feature type="coiled-coil region" evidence="7">
    <location>
        <begin position="1132"/>
        <end position="1166"/>
    </location>
</feature>
<evidence type="ECO:0000313" key="10">
    <source>
        <dbReference type="EMBL" id="CAD0205210.1"/>
    </source>
</evidence>
<feature type="region of interest" description="Disordered" evidence="8">
    <location>
        <begin position="529"/>
        <end position="643"/>
    </location>
</feature>
<feature type="region of interest" description="Disordered" evidence="8">
    <location>
        <begin position="658"/>
        <end position="764"/>
    </location>
</feature>
<dbReference type="OrthoDB" id="10028183at2759"/>
<feature type="region of interest" description="Disordered" evidence="8">
    <location>
        <begin position="344"/>
        <end position="393"/>
    </location>
</feature>
<dbReference type="GO" id="GO:0005634">
    <property type="term" value="C:nucleus"/>
    <property type="evidence" value="ECO:0007669"/>
    <property type="project" value="UniProtKB-SubCell"/>
</dbReference>
<feature type="domain" description="BZIP" evidence="9">
    <location>
        <begin position="1107"/>
        <end position="1170"/>
    </location>
</feature>
<dbReference type="Pfam" id="PF07716">
    <property type="entry name" value="bZIP_2"/>
    <property type="match status" value="1"/>
</dbReference>
<feature type="compositionally biased region" description="Basic and acidic residues" evidence="8">
    <location>
        <begin position="380"/>
        <end position="391"/>
    </location>
</feature>
<feature type="region of interest" description="Disordered" evidence="8">
    <location>
        <begin position="425"/>
        <end position="502"/>
    </location>
</feature>
<dbReference type="InterPro" id="IPR025741">
    <property type="entry name" value="FAM110_C"/>
</dbReference>
<keyword evidence="7" id="KW-0175">Coiled coil</keyword>
<dbReference type="Proteomes" id="UP001154114">
    <property type="component" value="Chromosome 23"/>
</dbReference>
<feature type="region of interest" description="Disordered" evidence="8">
    <location>
        <begin position="1093"/>
        <end position="1132"/>
    </location>
</feature>
<feature type="compositionally biased region" description="Basic and acidic residues" evidence="8">
    <location>
        <begin position="1109"/>
        <end position="1122"/>
    </location>
</feature>
<evidence type="ECO:0000313" key="11">
    <source>
        <dbReference type="Proteomes" id="UP001154114"/>
    </source>
</evidence>
<dbReference type="PANTHER" id="PTHR23334:SF69">
    <property type="entry name" value="CCAAT_ENHANCER-BINDING PROTEIN GAMMA"/>
    <property type="match status" value="1"/>
</dbReference>
<dbReference type="EMBL" id="LR824026">
    <property type="protein sequence ID" value="CAD0205210.1"/>
    <property type="molecule type" value="Genomic_DNA"/>
</dbReference>
<evidence type="ECO:0000256" key="7">
    <source>
        <dbReference type="SAM" id="Coils"/>
    </source>
</evidence>
<keyword evidence="6" id="KW-0539">Nucleus</keyword>
<reference evidence="10" key="1">
    <citation type="submission" date="2021-12" db="EMBL/GenBank/DDBJ databases">
        <authorList>
            <person name="King R."/>
        </authorList>
    </citation>
    <scope>NUCLEOTIDE SEQUENCE</scope>
</reference>
<dbReference type="GO" id="GO:0000978">
    <property type="term" value="F:RNA polymerase II cis-regulatory region sequence-specific DNA binding"/>
    <property type="evidence" value="ECO:0007669"/>
    <property type="project" value="TreeGrafter"/>
</dbReference>
<evidence type="ECO:0000259" key="9">
    <source>
        <dbReference type="PROSITE" id="PS50217"/>
    </source>
</evidence>
<keyword evidence="11" id="KW-1185">Reference proteome</keyword>
<feature type="region of interest" description="Disordered" evidence="8">
    <location>
        <begin position="939"/>
        <end position="974"/>
    </location>
</feature>
<dbReference type="SMART" id="SM00338">
    <property type="entry name" value="BRLZ"/>
    <property type="match status" value="1"/>
</dbReference>
<evidence type="ECO:0000256" key="6">
    <source>
        <dbReference type="ARBA" id="ARBA00023242"/>
    </source>
</evidence>
<feature type="compositionally biased region" description="Pro residues" evidence="8">
    <location>
        <begin position="792"/>
        <end position="808"/>
    </location>
</feature>
<dbReference type="CDD" id="cd14713">
    <property type="entry name" value="bZIP_CEBPG"/>
    <property type="match status" value="1"/>
</dbReference>
<feature type="region of interest" description="Disordered" evidence="8">
    <location>
        <begin position="68"/>
        <end position="94"/>
    </location>
</feature>
<dbReference type="InterPro" id="IPR004827">
    <property type="entry name" value="bZIP"/>
</dbReference>
<feature type="compositionally biased region" description="Low complexity" evidence="8">
    <location>
        <begin position="359"/>
        <end position="377"/>
    </location>
</feature>
<organism evidence="10 11">
    <name type="scientific">Chrysodeixis includens</name>
    <name type="common">Soybean looper</name>
    <name type="synonym">Pseudoplusia includens</name>
    <dbReference type="NCBI Taxonomy" id="689277"/>
    <lineage>
        <taxon>Eukaryota</taxon>
        <taxon>Metazoa</taxon>
        <taxon>Ecdysozoa</taxon>
        <taxon>Arthropoda</taxon>
        <taxon>Hexapoda</taxon>
        <taxon>Insecta</taxon>
        <taxon>Pterygota</taxon>
        <taxon>Neoptera</taxon>
        <taxon>Endopterygota</taxon>
        <taxon>Lepidoptera</taxon>
        <taxon>Glossata</taxon>
        <taxon>Ditrysia</taxon>
        <taxon>Noctuoidea</taxon>
        <taxon>Noctuidae</taxon>
        <taxon>Plusiinae</taxon>
        <taxon>Chrysodeixis</taxon>
    </lineage>
</organism>
<feature type="compositionally biased region" description="Basic and acidic residues" evidence="8">
    <location>
        <begin position="942"/>
        <end position="955"/>
    </location>
</feature>
<feature type="compositionally biased region" description="Pro residues" evidence="8">
    <location>
        <begin position="72"/>
        <end position="86"/>
    </location>
</feature>
<comment type="subcellular location">
    <subcellularLocation>
        <location evidence="1">Nucleus</location>
    </subcellularLocation>
</comment>
<feature type="compositionally biased region" description="Polar residues" evidence="8">
    <location>
        <begin position="570"/>
        <end position="581"/>
    </location>
</feature>
<dbReference type="Pfam" id="PF14160">
    <property type="entry name" value="FAM110_C"/>
    <property type="match status" value="1"/>
</dbReference>
<keyword evidence="4" id="KW-0238">DNA-binding</keyword>
<feature type="compositionally biased region" description="Acidic residues" evidence="8">
    <location>
        <begin position="964"/>
        <end position="973"/>
    </location>
</feature>
<dbReference type="SUPFAM" id="SSF57959">
    <property type="entry name" value="Leucine zipper domain"/>
    <property type="match status" value="1"/>
</dbReference>
<feature type="compositionally biased region" description="Polar residues" evidence="8">
    <location>
        <begin position="712"/>
        <end position="721"/>
    </location>
</feature>
<dbReference type="AlphaFoldDB" id="A0A9N8PZW4"/>
<dbReference type="GO" id="GO:0006351">
    <property type="term" value="P:DNA-templated transcription"/>
    <property type="evidence" value="ECO:0007669"/>
    <property type="project" value="InterPro"/>
</dbReference>
<dbReference type="InterPro" id="IPR031106">
    <property type="entry name" value="C/EBP"/>
</dbReference>
<comment type="similarity">
    <text evidence="2">Belongs to the bZIP family. C/EBP subfamily.</text>
</comment>
<evidence type="ECO:0000256" key="1">
    <source>
        <dbReference type="ARBA" id="ARBA00004123"/>
    </source>
</evidence>
<dbReference type="Gene3D" id="1.20.5.170">
    <property type="match status" value="1"/>
</dbReference>
<protein>
    <recommendedName>
        <fullName evidence="9">BZIP domain-containing protein</fullName>
    </recommendedName>
</protein>
<dbReference type="PANTHER" id="PTHR23334">
    <property type="entry name" value="CCAAT/ENHANCER BINDING PROTEIN"/>
    <property type="match status" value="1"/>
</dbReference>
<evidence type="ECO:0000256" key="2">
    <source>
        <dbReference type="ARBA" id="ARBA00006951"/>
    </source>
</evidence>
<gene>
    <name evidence="10" type="ORF">CINC_LOCUS7514</name>
</gene>
<feature type="compositionally biased region" description="Basic residues" evidence="8">
    <location>
        <begin position="533"/>
        <end position="550"/>
    </location>
</feature>
<name>A0A9N8PZW4_CHRIL</name>
<dbReference type="InterPro" id="IPR046347">
    <property type="entry name" value="bZIP_sf"/>
</dbReference>
<proteinExistence type="inferred from homology"/>